<dbReference type="AlphaFoldDB" id="A0AA47NZD8"/>
<comment type="caution">
    <text evidence="1">The sequence shown here is derived from an EMBL/GenBank/DDBJ whole genome shotgun (WGS) entry which is preliminary data.</text>
</comment>
<evidence type="ECO:0000313" key="2">
    <source>
        <dbReference type="Proteomes" id="UP001174136"/>
    </source>
</evidence>
<gene>
    <name evidence="1" type="ORF">N1851_017039</name>
</gene>
<protein>
    <submittedName>
        <fullName evidence="1">Uncharacterized protein</fullName>
    </submittedName>
</protein>
<reference evidence="1" key="1">
    <citation type="journal article" date="2023" name="Front. Mar. Sci.">
        <title>A new Merluccius polli reference genome to investigate the effects of global change in West African waters.</title>
        <authorList>
            <person name="Mateo J.L."/>
            <person name="Blanco-Fernandez C."/>
            <person name="Garcia-Vazquez E."/>
            <person name="Machado-Schiaffino G."/>
        </authorList>
    </citation>
    <scope>NUCLEOTIDE SEQUENCE</scope>
    <source>
        <strain evidence="1">C29</strain>
        <tissue evidence="1">Fin</tissue>
    </source>
</reference>
<name>A0AA47NZD8_MERPO</name>
<organism evidence="1 2">
    <name type="scientific">Merluccius polli</name>
    <name type="common">Benguela hake</name>
    <name type="synonym">Merluccius cadenati</name>
    <dbReference type="NCBI Taxonomy" id="89951"/>
    <lineage>
        <taxon>Eukaryota</taxon>
        <taxon>Metazoa</taxon>
        <taxon>Chordata</taxon>
        <taxon>Craniata</taxon>
        <taxon>Vertebrata</taxon>
        <taxon>Euteleostomi</taxon>
        <taxon>Actinopterygii</taxon>
        <taxon>Neopterygii</taxon>
        <taxon>Teleostei</taxon>
        <taxon>Neoteleostei</taxon>
        <taxon>Acanthomorphata</taxon>
        <taxon>Zeiogadaria</taxon>
        <taxon>Gadariae</taxon>
        <taxon>Gadiformes</taxon>
        <taxon>Gadoidei</taxon>
        <taxon>Merlucciidae</taxon>
        <taxon>Merluccius</taxon>
    </lineage>
</organism>
<keyword evidence="2" id="KW-1185">Reference proteome</keyword>
<dbReference type="PANTHER" id="PTHR47331">
    <property type="entry name" value="PHD-TYPE DOMAIN-CONTAINING PROTEIN"/>
    <property type="match status" value="1"/>
</dbReference>
<dbReference type="EMBL" id="JAOPHQ010003128">
    <property type="protein sequence ID" value="KAK0144586.1"/>
    <property type="molecule type" value="Genomic_DNA"/>
</dbReference>
<dbReference type="PANTHER" id="PTHR47331:SF1">
    <property type="entry name" value="GAG-LIKE PROTEIN"/>
    <property type="match status" value="1"/>
</dbReference>
<accession>A0AA47NZD8</accession>
<evidence type="ECO:0000313" key="1">
    <source>
        <dbReference type="EMBL" id="KAK0144586.1"/>
    </source>
</evidence>
<sequence length="149" mass="17111">MSREDHQFMDVVMESAKRIDGHYTTCLPLKNRMEYTNFMDDILQKGYAVQLTEESTCNEGKVWYIPHHAVYHPVKQKLRVVFDCAAPYQGTSLNDQLFFGIYTGKQQLYDAAVNGNCFCYTGKQQLYDAGATQENNSFMMAAVNGNCFW</sequence>
<dbReference type="Proteomes" id="UP001174136">
    <property type="component" value="Unassembled WGS sequence"/>
</dbReference>
<proteinExistence type="predicted"/>